<dbReference type="PANTHER" id="PTHR36037">
    <property type="entry name" value="RNA-DIRECTED DNA POLYMERASE (REVERSE TRANSCRIPTASE)-RELATED FAMILY PROTEIN"/>
    <property type="match status" value="1"/>
</dbReference>
<reference evidence="2 3" key="1">
    <citation type="submission" date="2020-10" db="EMBL/GenBank/DDBJ databases">
        <title>Plant Genome Project.</title>
        <authorList>
            <person name="Zhang R.-G."/>
        </authorList>
    </citation>
    <scope>NUCLEOTIDE SEQUENCE [LARGE SCALE GENOMIC DNA]</scope>
    <source>
        <strain evidence="2">FAFU-HL-1</strain>
        <tissue evidence="2">Leaf</tissue>
    </source>
</reference>
<evidence type="ECO:0000313" key="3">
    <source>
        <dbReference type="Proteomes" id="UP000657918"/>
    </source>
</evidence>
<protein>
    <submittedName>
        <fullName evidence="2">Uncharacterized protein</fullName>
    </submittedName>
</protein>
<organism evidence="2 3">
    <name type="scientific">Salix dunnii</name>
    <dbReference type="NCBI Taxonomy" id="1413687"/>
    <lineage>
        <taxon>Eukaryota</taxon>
        <taxon>Viridiplantae</taxon>
        <taxon>Streptophyta</taxon>
        <taxon>Embryophyta</taxon>
        <taxon>Tracheophyta</taxon>
        <taxon>Spermatophyta</taxon>
        <taxon>Magnoliopsida</taxon>
        <taxon>eudicotyledons</taxon>
        <taxon>Gunneridae</taxon>
        <taxon>Pentapetalae</taxon>
        <taxon>rosids</taxon>
        <taxon>fabids</taxon>
        <taxon>Malpighiales</taxon>
        <taxon>Salicaceae</taxon>
        <taxon>Saliceae</taxon>
        <taxon>Salix</taxon>
    </lineage>
</organism>
<accession>A0A835MHG0</accession>
<dbReference type="EMBL" id="JADGMS010000016">
    <property type="protein sequence ID" value="KAF9666125.1"/>
    <property type="molecule type" value="Genomic_DNA"/>
</dbReference>
<evidence type="ECO:0000313" key="2">
    <source>
        <dbReference type="EMBL" id="KAF9666125.1"/>
    </source>
</evidence>
<keyword evidence="1" id="KW-0175">Coiled coil</keyword>
<name>A0A835MHG0_9ROSI</name>
<comment type="caution">
    <text evidence="2">The sequence shown here is derived from an EMBL/GenBank/DDBJ whole genome shotgun (WGS) entry which is preliminary data.</text>
</comment>
<keyword evidence="3" id="KW-1185">Reference proteome</keyword>
<dbReference type="AlphaFoldDB" id="A0A835MHG0"/>
<feature type="coiled-coil region" evidence="1">
    <location>
        <begin position="67"/>
        <end position="94"/>
    </location>
</feature>
<proteinExistence type="predicted"/>
<dbReference type="OrthoDB" id="1927690at2759"/>
<evidence type="ECO:0000256" key="1">
    <source>
        <dbReference type="SAM" id="Coils"/>
    </source>
</evidence>
<dbReference type="PANTHER" id="PTHR36037:SF1">
    <property type="entry name" value="RNA-DIRECTED DNA POLYMERASE (REVERSE TRANSCRIPTASE)-RELATED FAMILY PROTEIN"/>
    <property type="match status" value="1"/>
</dbReference>
<gene>
    <name evidence="2" type="ORF">SADUNF_Sadunf16G0196200</name>
</gene>
<dbReference type="Proteomes" id="UP000657918">
    <property type="component" value="Chromosome 16"/>
</dbReference>
<sequence>MEISPSTSQASFNLDTIRRSLSLSLSLSLSSSLVFYSKVSQIVTEYSDFSFLGIEDIGNSLSLHAYLSHLKEELDKTEAESAKISNEIELLNRTYMEDSSELESDLEWMKCSLALISAQQNRLADNNVVDCIGCLCIILWSYPLIAFHDSILAFQILKLNNQIEESKRTLKSMQDLDSIGKWFDAIEQIQDVLSGLKVIEFDGTCIRLSLRTYIPKQDVLCLQKIEETNEPYEINHEFLIEVTDGSMEIKNVEMFPNDIYIGDIVDAAKSFRQMFSQLALMETSSSLEWFVRKAQDRIIQSTLRRLVAKSASTSRQSVEYLDRDEIIVAHLVGGVDAFMEVSQGWPITNSPLKLVSLKSSNHHAKEISLGFLCKVENIVEFLIANLIEDLCIDKTHKHANSRLLASAFNNNDDGGDGKVILKGSGLSEHIGCMYSARHALGFIFREQNDEVLLDHLLWHSRIMLSWIHDSYLRFLEFVAMVLTLEMFFFIRSTCGMFGDSDR</sequence>